<proteinExistence type="predicted"/>
<dbReference type="EMBL" id="VNIQ01000001">
    <property type="protein sequence ID" value="TYQ08883.1"/>
    <property type="molecule type" value="Genomic_DNA"/>
</dbReference>
<reference evidence="1" key="1">
    <citation type="submission" date="2019-07" db="EMBL/GenBank/DDBJ databases">
        <title>Genomic Encyclopedia of Type Strains, Phase IV (KMG-IV): sequencing the most valuable type-strain genomes for metagenomic binning, comparative biology and taxonomic classification.</title>
        <authorList>
            <person name="Goeker M."/>
        </authorList>
    </citation>
    <scope>NUCLEOTIDE SEQUENCE</scope>
    <source>
        <strain evidence="1">DSM 44596</strain>
    </source>
</reference>
<comment type="caution">
    <text evidence="1">The sequence shown here is derived from an EMBL/GenBank/DDBJ whole genome shotgun (WGS) entry which is preliminary data.</text>
</comment>
<dbReference type="AlphaFoldDB" id="A0A652YYW2"/>
<name>A0A652YYW2_NOCGL</name>
<accession>A0A652YYW2</accession>
<protein>
    <submittedName>
        <fullName evidence="1">Uncharacterized protein</fullName>
    </submittedName>
</protein>
<sequence>MKRAELVTALREMLGARLVADLGKVKETRAVRLWVEGTRTIGNDTDVERLRIACRAAKLVTACDTAAVAQAWFKGLNPILDGTVPLIQRNSGAIGLENTAMHPVGIVYDSGCNPALGDFLPDRAVTSCGQRGGGSCCEPTSE</sequence>
<organism evidence="1">
    <name type="scientific">Nocardia globerula</name>
    <dbReference type="NCBI Taxonomy" id="1818"/>
    <lineage>
        <taxon>Bacteria</taxon>
        <taxon>Bacillati</taxon>
        <taxon>Actinomycetota</taxon>
        <taxon>Actinomycetes</taxon>
        <taxon>Mycobacteriales</taxon>
        <taxon>Nocardiaceae</taxon>
        <taxon>Nocardia</taxon>
    </lineage>
</organism>
<gene>
    <name evidence="1" type="ORF">FNL38_1011260</name>
</gene>
<evidence type="ECO:0000313" key="1">
    <source>
        <dbReference type="EMBL" id="TYQ08883.1"/>
    </source>
</evidence>